<proteinExistence type="predicted"/>
<accession>A0A0B8R1N5</accession>
<dbReference type="EMBL" id="BBSI01000034">
    <property type="protein sequence ID" value="GAM81093.1"/>
    <property type="molecule type" value="Genomic_DNA"/>
</dbReference>
<dbReference type="Proteomes" id="UP000031847">
    <property type="component" value="Unassembled WGS sequence"/>
</dbReference>
<sequence>MSKQLSKNQKYTLLKLSNEFSNLDDVQKNIVNAEHRYWEPLTAVKNIPESVPHDDKHYLYKWDHFSDVEEITFDGKNNLSFIVSTASIESGTRLLKDKITGELLPREERLNISKVDTIFIESQEEVYCIIATFDYYELKRVEKLIGFGSLEPIPARFQSESDLFQWLFYKYIKNEFELNEEINLDSITGFTGTVVTEENKFEGQSDQVAELIIAKAFITNGYPLTSIQLVLQTNEGFAGFYLGKLDNPKELQITVQRLSNVVSLLGSVDAEISIPIYVYFYLIPKLVELYKLSEEEFTSGSKNKFLSEIGIEVIKTIMAKNDITINDLK</sequence>
<gene>
    <name evidence="1" type="ORF">JCM5805K_2211</name>
</gene>
<dbReference type="PATRIC" id="fig|1360.96.peg.2213"/>
<reference evidence="1 2" key="1">
    <citation type="submission" date="2015-01" db="EMBL/GenBank/DDBJ databases">
        <title>Lactococcus lactis subsp.lactis JCM 5805 whole genome shotgun sequence.</title>
        <authorList>
            <person name="Fujii T."/>
            <person name="Tomita Y."/>
            <person name="Ikushima S."/>
            <person name="Fujiwara D."/>
        </authorList>
    </citation>
    <scope>NUCLEOTIDE SEQUENCE [LARGE SCALE GENOMIC DNA]</scope>
    <source>
        <strain evidence="1 2">JCM 5805</strain>
    </source>
</reference>
<protein>
    <submittedName>
        <fullName evidence="1">Uncharacterized protein conserved in bacteria</fullName>
    </submittedName>
</protein>
<evidence type="ECO:0000313" key="1">
    <source>
        <dbReference type="EMBL" id="GAM81093.1"/>
    </source>
</evidence>
<dbReference type="AlphaFoldDB" id="A0A0B8R1N5"/>
<dbReference type="RefSeq" id="WP_025017188.1">
    <property type="nucleotide sequence ID" value="NZ_BAABQR010000007.1"/>
</dbReference>
<organism evidence="1 2">
    <name type="scientific">Lactococcus lactis subsp. lactis</name>
    <name type="common">Streptococcus lactis</name>
    <dbReference type="NCBI Taxonomy" id="1360"/>
    <lineage>
        <taxon>Bacteria</taxon>
        <taxon>Bacillati</taxon>
        <taxon>Bacillota</taxon>
        <taxon>Bacilli</taxon>
        <taxon>Lactobacillales</taxon>
        <taxon>Streptococcaceae</taxon>
        <taxon>Lactococcus</taxon>
    </lineage>
</organism>
<name>A0A0B8R1N5_LACLL</name>
<evidence type="ECO:0000313" key="2">
    <source>
        <dbReference type="Proteomes" id="UP000031847"/>
    </source>
</evidence>
<comment type="caution">
    <text evidence="1">The sequence shown here is derived from an EMBL/GenBank/DDBJ whole genome shotgun (WGS) entry which is preliminary data.</text>
</comment>